<evidence type="ECO:0000256" key="3">
    <source>
        <dbReference type="ARBA" id="ARBA00022806"/>
    </source>
</evidence>
<dbReference type="PANTHER" id="PTHR45821:SF5">
    <property type="entry name" value="SNF2 DOMAIN-CONTAINING PROTEIN CLASSY 4"/>
    <property type="match status" value="1"/>
</dbReference>
<keyword evidence="2" id="KW-0547">Nucleotide-binding</keyword>
<evidence type="ECO:0000256" key="4">
    <source>
        <dbReference type="ARBA" id="ARBA00022840"/>
    </source>
</evidence>
<keyword evidence="3" id="KW-0347">Helicase</keyword>
<evidence type="ECO:0000313" key="7">
    <source>
        <dbReference type="Proteomes" id="UP001630127"/>
    </source>
</evidence>
<dbReference type="Proteomes" id="UP001630127">
    <property type="component" value="Unassembled WGS sequence"/>
</dbReference>
<dbReference type="GO" id="GO:0005634">
    <property type="term" value="C:nucleus"/>
    <property type="evidence" value="ECO:0007669"/>
    <property type="project" value="UniProtKB-SubCell"/>
</dbReference>
<keyword evidence="7" id="KW-1185">Reference proteome</keyword>
<dbReference type="PANTHER" id="PTHR45821">
    <property type="entry name" value="SNF2 DOMAIN-CONTAINING PROTEIN CLASSY 2-RELATED"/>
    <property type="match status" value="1"/>
</dbReference>
<dbReference type="GO" id="GO:0005524">
    <property type="term" value="F:ATP binding"/>
    <property type="evidence" value="ECO:0007669"/>
    <property type="project" value="UniProtKB-KW"/>
</dbReference>
<dbReference type="EMBL" id="JBJUIK010000017">
    <property type="protein sequence ID" value="KAL3497838.1"/>
    <property type="molecule type" value="Genomic_DNA"/>
</dbReference>
<accession>A0ABD2XWH5</accession>
<dbReference type="InterPro" id="IPR044567">
    <property type="entry name" value="CLSY/DRD1"/>
</dbReference>
<organism evidence="6 7">
    <name type="scientific">Cinchona calisaya</name>
    <dbReference type="NCBI Taxonomy" id="153742"/>
    <lineage>
        <taxon>Eukaryota</taxon>
        <taxon>Viridiplantae</taxon>
        <taxon>Streptophyta</taxon>
        <taxon>Embryophyta</taxon>
        <taxon>Tracheophyta</taxon>
        <taxon>Spermatophyta</taxon>
        <taxon>Magnoliopsida</taxon>
        <taxon>eudicotyledons</taxon>
        <taxon>Gunneridae</taxon>
        <taxon>Pentapetalae</taxon>
        <taxon>asterids</taxon>
        <taxon>lamiids</taxon>
        <taxon>Gentianales</taxon>
        <taxon>Rubiaceae</taxon>
        <taxon>Cinchonoideae</taxon>
        <taxon>Cinchoneae</taxon>
        <taxon>Cinchona</taxon>
    </lineage>
</organism>
<evidence type="ECO:0000313" key="6">
    <source>
        <dbReference type="EMBL" id="KAL3497838.1"/>
    </source>
</evidence>
<sequence>MISIEECKAMTDLFSHVYKGNVLQERLPGLKDTMVILRPKEQQKYICQLKPDGLNNLDKTSLMSLISIHPYLAAEKEFSIDETSLRVLESNPDAAVEVKFVKELIHLSITLRKKVLMFCEYIPPSN</sequence>
<evidence type="ECO:0000256" key="5">
    <source>
        <dbReference type="ARBA" id="ARBA00023242"/>
    </source>
</evidence>
<dbReference type="AlphaFoldDB" id="A0ABD2XWH5"/>
<evidence type="ECO:0000256" key="2">
    <source>
        <dbReference type="ARBA" id="ARBA00022741"/>
    </source>
</evidence>
<comment type="caution">
    <text evidence="6">The sequence shown here is derived from an EMBL/GenBank/DDBJ whole genome shotgun (WGS) entry which is preliminary data.</text>
</comment>
<dbReference type="GO" id="GO:0004386">
    <property type="term" value="F:helicase activity"/>
    <property type="evidence" value="ECO:0007669"/>
    <property type="project" value="UniProtKB-KW"/>
</dbReference>
<keyword evidence="3" id="KW-0378">Hydrolase</keyword>
<comment type="subcellular location">
    <subcellularLocation>
        <location evidence="1">Nucleus</location>
    </subcellularLocation>
</comment>
<evidence type="ECO:0000256" key="1">
    <source>
        <dbReference type="ARBA" id="ARBA00004123"/>
    </source>
</evidence>
<keyword evidence="5" id="KW-0539">Nucleus</keyword>
<name>A0ABD2XWH5_9GENT</name>
<reference evidence="6 7" key="1">
    <citation type="submission" date="2024-11" db="EMBL/GenBank/DDBJ databases">
        <title>A near-complete genome assembly of Cinchona calisaya.</title>
        <authorList>
            <person name="Lian D.C."/>
            <person name="Zhao X.W."/>
            <person name="Wei L."/>
        </authorList>
    </citation>
    <scope>NUCLEOTIDE SEQUENCE [LARGE SCALE GENOMIC DNA]</scope>
    <source>
        <tissue evidence="6">Nenye</tissue>
    </source>
</reference>
<keyword evidence="4" id="KW-0067">ATP-binding</keyword>
<protein>
    <submittedName>
        <fullName evidence="6">Uncharacterized protein</fullName>
    </submittedName>
</protein>
<gene>
    <name evidence="6" type="ORF">ACH5RR_040570</name>
</gene>
<proteinExistence type="predicted"/>